<dbReference type="RefSeq" id="WP_326761618.1">
    <property type="nucleotide sequence ID" value="NZ_CP109135.1"/>
</dbReference>
<keyword evidence="7" id="KW-1185">Reference proteome</keyword>
<feature type="chain" id="PRO_5046174063" evidence="3">
    <location>
        <begin position="28"/>
        <end position="423"/>
    </location>
</feature>
<name>A0ABZ1HQ49_STRPH</name>
<dbReference type="Pfam" id="PF00326">
    <property type="entry name" value="Peptidase_S9"/>
    <property type="match status" value="1"/>
</dbReference>
<evidence type="ECO:0000313" key="6">
    <source>
        <dbReference type="EMBL" id="WSD19682.1"/>
    </source>
</evidence>
<dbReference type="Gene3D" id="2.60.40.2180">
    <property type="match status" value="1"/>
</dbReference>
<evidence type="ECO:0000256" key="2">
    <source>
        <dbReference type="ARBA" id="ARBA00022801"/>
    </source>
</evidence>
<gene>
    <name evidence="6" type="ORF">OHB35_44210</name>
</gene>
<keyword evidence="1 3" id="KW-0732">Signal</keyword>
<evidence type="ECO:0000313" key="7">
    <source>
        <dbReference type="Proteomes" id="UP001340816"/>
    </source>
</evidence>
<dbReference type="SUPFAM" id="SSF53474">
    <property type="entry name" value="alpha/beta-Hydrolases"/>
    <property type="match status" value="1"/>
</dbReference>
<sequence length="423" mass="47578">MNVKRLSAWILAAMIFLVVGCESSSQAEGGVRRVEANAAVHHTYPMLDSLVIEYEDEVVLPDTEPDDLYSLVDTEGERSAREVTGVHTNNEARVRDDGTSVPGKYVIIQLDRVANPQPQSSKAWAPDSTAGRAILSTESRSEFRMDYSGVEIRQKFDAVDANGSVVQPAGVLPDLRRENVNWPDFQRFSLDNVLSGEQGDIHYSYYLPPDYDPSRRYPMVVTLPGYGGLLHSLGDETRGVNVFTDRNALAWTRASEDVIVLAPQLTGWDSASARQAIELTEYFLDRYAVDPARVYAVGYSAGGETMSRVLNTRAELFAAYVHSSSQWNGSYDDVVKNRLPVYVFMAQSDEYYGPQRARDVYEALSTRYASDRLTREEIERLVVLDMPDDMYFNRQGIYSYHGGGMVVADKQEIIDWVLDQRKR</sequence>
<dbReference type="EMBL" id="CP109135">
    <property type="protein sequence ID" value="WSD19682.1"/>
    <property type="molecule type" value="Genomic_DNA"/>
</dbReference>
<dbReference type="PROSITE" id="PS51257">
    <property type="entry name" value="PROKAR_LIPOPROTEIN"/>
    <property type="match status" value="1"/>
</dbReference>
<dbReference type="Gene3D" id="3.40.50.1820">
    <property type="entry name" value="alpha/beta hydrolase"/>
    <property type="match status" value="1"/>
</dbReference>
<dbReference type="InterPro" id="IPR001375">
    <property type="entry name" value="Peptidase_S9_cat"/>
</dbReference>
<evidence type="ECO:0000259" key="5">
    <source>
        <dbReference type="Pfam" id="PF18435"/>
    </source>
</evidence>
<dbReference type="PANTHER" id="PTHR43037:SF5">
    <property type="entry name" value="FERULOYL ESTERASE"/>
    <property type="match status" value="1"/>
</dbReference>
<dbReference type="Pfam" id="PF18435">
    <property type="entry name" value="EstA_Ig_like"/>
    <property type="match status" value="1"/>
</dbReference>
<feature type="domain" description="Esterase Ig-like N-terminal" evidence="5">
    <location>
        <begin position="47"/>
        <end position="166"/>
    </location>
</feature>
<evidence type="ECO:0000256" key="3">
    <source>
        <dbReference type="SAM" id="SignalP"/>
    </source>
</evidence>
<dbReference type="Proteomes" id="UP001340816">
    <property type="component" value="Chromosome"/>
</dbReference>
<evidence type="ECO:0000256" key="1">
    <source>
        <dbReference type="ARBA" id="ARBA00022729"/>
    </source>
</evidence>
<dbReference type="InterPro" id="IPR050955">
    <property type="entry name" value="Plant_Biomass_Hydrol_Est"/>
</dbReference>
<keyword evidence="2" id="KW-0378">Hydrolase</keyword>
<protein>
    <submittedName>
        <fullName evidence="6">Prolyl oligopeptidase family serine peptidase</fullName>
    </submittedName>
</protein>
<evidence type="ECO:0000259" key="4">
    <source>
        <dbReference type="Pfam" id="PF00326"/>
    </source>
</evidence>
<feature type="domain" description="Peptidase S9 prolyl oligopeptidase catalytic" evidence="4">
    <location>
        <begin position="269"/>
        <end position="372"/>
    </location>
</feature>
<dbReference type="PANTHER" id="PTHR43037">
    <property type="entry name" value="UNNAMED PRODUCT-RELATED"/>
    <property type="match status" value="1"/>
</dbReference>
<organism evidence="6 7">
    <name type="scientific">Streptomyces phaeochromogenes</name>
    <dbReference type="NCBI Taxonomy" id="1923"/>
    <lineage>
        <taxon>Bacteria</taxon>
        <taxon>Bacillati</taxon>
        <taxon>Actinomycetota</taxon>
        <taxon>Actinomycetes</taxon>
        <taxon>Kitasatosporales</taxon>
        <taxon>Streptomycetaceae</taxon>
        <taxon>Streptomyces</taxon>
        <taxon>Streptomyces phaeochromogenes group</taxon>
    </lineage>
</organism>
<dbReference type="InterPro" id="IPR041172">
    <property type="entry name" value="EstA_Ig-like_N"/>
</dbReference>
<feature type="signal peptide" evidence="3">
    <location>
        <begin position="1"/>
        <end position="27"/>
    </location>
</feature>
<accession>A0ABZ1HQ49</accession>
<reference evidence="6 7" key="1">
    <citation type="submission" date="2022-10" db="EMBL/GenBank/DDBJ databases">
        <title>The complete genomes of actinobacterial strains from the NBC collection.</title>
        <authorList>
            <person name="Joergensen T.S."/>
            <person name="Alvarez Arevalo M."/>
            <person name="Sterndorff E.B."/>
            <person name="Faurdal D."/>
            <person name="Vuksanovic O."/>
            <person name="Mourched A.-S."/>
            <person name="Charusanti P."/>
            <person name="Shaw S."/>
            <person name="Blin K."/>
            <person name="Weber T."/>
        </authorList>
    </citation>
    <scope>NUCLEOTIDE SEQUENCE [LARGE SCALE GENOMIC DNA]</scope>
    <source>
        <strain evidence="6 7">NBC 01752</strain>
    </source>
</reference>
<dbReference type="InterPro" id="IPR029058">
    <property type="entry name" value="AB_hydrolase_fold"/>
</dbReference>
<proteinExistence type="predicted"/>